<evidence type="ECO:0000256" key="3">
    <source>
        <dbReference type="ARBA" id="ARBA00023004"/>
    </source>
</evidence>
<dbReference type="AlphaFoldDB" id="A0A1F2WST0"/>
<dbReference type="STRING" id="1797197.A2Y75_10365"/>
<evidence type="ECO:0000259" key="5">
    <source>
        <dbReference type="PROSITE" id="PS51379"/>
    </source>
</evidence>
<dbReference type="InterPro" id="IPR017900">
    <property type="entry name" value="4Fe4S_Fe_S_CS"/>
</dbReference>
<dbReference type="PROSITE" id="PS00198">
    <property type="entry name" value="4FE4S_FER_1"/>
    <property type="match status" value="1"/>
</dbReference>
<dbReference type="GO" id="GO:0046872">
    <property type="term" value="F:metal ion binding"/>
    <property type="evidence" value="ECO:0007669"/>
    <property type="project" value="UniProtKB-KW"/>
</dbReference>
<evidence type="ECO:0000256" key="2">
    <source>
        <dbReference type="ARBA" id="ARBA00022723"/>
    </source>
</evidence>
<dbReference type="Pfam" id="PF14697">
    <property type="entry name" value="Fer4_21"/>
    <property type="match status" value="1"/>
</dbReference>
<organism evidence="6 7">
    <name type="scientific">Candidatus Solincola sediminis</name>
    <dbReference type="NCBI Taxonomy" id="1797199"/>
    <lineage>
        <taxon>Bacteria</taxon>
        <taxon>Bacillati</taxon>
        <taxon>Actinomycetota</taxon>
        <taxon>Candidatus Geothermincolia</taxon>
        <taxon>Candidatus Geothermincolales</taxon>
        <taxon>Candidatus Geothermincolaceae</taxon>
        <taxon>Candidatus Solincola</taxon>
    </lineage>
</organism>
<evidence type="ECO:0000313" key="7">
    <source>
        <dbReference type="Proteomes" id="UP000177876"/>
    </source>
</evidence>
<keyword evidence="2" id="KW-0479">Metal-binding</keyword>
<dbReference type="GO" id="GO:0051539">
    <property type="term" value="F:4 iron, 4 sulfur cluster binding"/>
    <property type="evidence" value="ECO:0007669"/>
    <property type="project" value="UniProtKB-KW"/>
</dbReference>
<dbReference type="PANTHER" id="PTHR43687:SF1">
    <property type="entry name" value="FERREDOXIN III"/>
    <property type="match status" value="1"/>
</dbReference>
<dbReference type="EMBL" id="MELK01000009">
    <property type="protein sequence ID" value="OFW59870.1"/>
    <property type="molecule type" value="Genomic_DNA"/>
</dbReference>
<keyword evidence="4" id="KW-0411">Iron-sulfur</keyword>
<feature type="domain" description="4Fe-4S ferredoxin-type" evidence="5">
    <location>
        <begin position="262"/>
        <end position="291"/>
    </location>
</feature>
<keyword evidence="1" id="KW-0004">4Fe-4S</keyword>
<evidence type="ECO:0000313" key="6">
    <source>
        <dbReference type="EMBL" id="OFW59870.1"/>
    </source>
</evidence>
<evidence type="ECO:0000256" key="1">
    <source>
        <dbReference type="ARBA" id="ARBA00022485"/>
    </source>
</evidence>
<dbReference type="Proteomes" id="UP000177876">
    <property type="component" value="Unassembled WGS sequence"/>
</dbReference>
<comment type="caution">
    <text evidence="6">The sequence shown here is derived from an EMBL/GenBank/DDBJ whole genome shotgun (WGS) entry which is preliminary data.</text>
</comment>
<reference evidence="6 7" key="1">
    <citation type="journal article" date="2016" name="Nat. Commun.">
        <title>Thousands of microbial genomes shed light on interconnected biogeochemical processes in an aquifer system.</title>
        <authorList>
            <person name="Anantharaman K."/>
            <person name="Brown C.T."/>
            <person name="Hug L.A."/>
            <person name="Sharon I."/>
            <person name="Castelle C.J."/>
            <person name="Probst A.J."/>
            <person name="Thomas B.C."/>
            <person name="Singh A."/>
            <person name="Wilkins M.J."/>
            <person name="Karaoz U."/>
            <person name="Brodie E.L."/>
            <person name="Williams K.H."/>
            <person name="Hubbard S.S."/>
            <person name="Banfield J.F."/>
        </authorList>
    </citation>
    <scope>NUCLEOTIDE SEQUENCE [LARGE SCALE GENOMIC DNA]</scope>
</reference>
<feature type="domain" description="4Fe-4S ferredoxin-type" evidence="5">
    <location>
        <begin position="295"/>
        <end position="324"/>
    </location>
</feature>
<dbReference type="SUPFAM" id="SSF54862">
    <property type="entry name" value="4Fe-4S ferredoxins"/>
    <property type="match status" value="1"/>
</dbReference>
<accession>A0A1F2WST0</accession>
<name>A0A1F2WST0_9ACTN</name>
<protein>
    <submittedName>
        <fullName evidence="6">4Fe-4S ferredoxin</fullName>
    </submittedName>
</protein>
<gene>
    <name evidence="6" type="ORF">A2Y75_10365</name>
</gene>
<dbReference type="PROSITE" id="PS51379">
    <property type="entry name" value="4FE4S_FER_2"/>
    <property type="match status" value="2"/>
</dbReference>
<proteinExistence type="predicted"/>
<sequence>MSPNLYEQLAERIFCKESARVCELFRMVADEKQAALMLAAPGTAAELAEQVGCSAAEAEANLETLFHRGVIFKSHKPDGMRYRLCRDIAQFHDASILWPEAPREFLELWKLYTQVEWPEYAKMISQILPKPFARVVTVQQPVDARSRILGYEDVEDIVMKATSLAVVNCTCRLVDGKCGKPVEVCLQIGKGAKYTLERGTGREVNQEEAMEIIRRSEEAGLVHVVMNKSDDSHFICNCCEDCCITLGLAAKFGFVLCDPSRFQAVVDKDKCSGCGTCADRCFFAAIGISDEEAGNVSSVAADKCMGCGLCVVTCPEEAISMVEVRKKDFIPS</sequence>
<evidence type="ECO:0000256" key="4">
    <source>
        <dbReference type="ARBA" id="ARBA00023014"/>
    </source>
</evidence>
<dbReference type="InterPro" id="IPR050572">
    <property type="entry name" value="Fe-S_Ferredoxin"/>
</dbReference>
<dbReference type="PANTHER" id="PTHR43687">
    <property type="entry name" value="ADENYLYLSULFATE REDUCTASE, BETA SUBUNIT"/>
    <property type="match status" value="1"/>
</dbReference>
<dbReference type="Gene3D" id="3.30.70.20">
    <property type="match status" value="1"/>
</dbReference>
<dbReference type="InterPro" id="IPR017896">
    <property type="entry name" value="4Fe4S_Fe-S-bd"/>
</dbReference>
<keyword evidence="3" id="KW-0408">Iron</keyword>